<accession>A0A176WMP0</accession>
<sequence length="129" mass="14480">MAYKKGHLGDWDIKLPWQAMEYRFSRQASLDSFSPYFLLYGRDPDLPVAIHLTYVDKRLQGYAFGAAGQRLRRKMYAFGGVGKDRIKNRLEAKGSAAAPSAMREQGYVDGRRVKSNSISEHVSPHNGGA</sequence>
<evidence type="ECO:0000256" key="1">
    <source>
        <dbReference type="SAM" id="MobiDB-lite"/>
    </source>
</evidence>
<comment type="caution">
    <text evidence="2">The sequence shown here is derived from an EMBL/GenBank/DDBJ whole genome shotgun (WGS) entry which is preliminary data.</text>
</comment>
<name>A0A176WMP0_MARPO</name>
<protein>
    <submittedName>
        <fullName evidence="2">Uncharacterized protein</fullName>
    </submittedName>
</protein>
<keyword evidence="3" id="KW-1185">Reference proteome</keyword>
<dbReference type="Proteomes" id="UP000077202">
    <property type="component" value="Unassembled WGS sequence"/>
</dbReference>
<organism evidence="2 3">
    <name type="scientific">Marchantia polymorpha subsp. ruderalis</name>
    <dbReference type="NCBI Taxonomy" id="1480154"/>
    <lineage>
        <taxon>Eukaryota</taxon>
        <taxon>Viridiplantae</taxon>
        <taxon>Streptophyta</taxon>
        <taxon>Embryophyta</taxon>
        <taxon>Marchantiophyta</taxon>
        <taxon>Marchantiopsida</taxon>
        <taxon>Marchantiidae</taxon>
        <taxon>Marchantiales</taxon>
        <taxon>Marchantiaceae</taxon>
        <taxon>Marchantia</taxon>
    </lineage>
</organism>
<dbReference type="AlphaFoldDB" id="A0A176WMP0"/>
<dbReference type="EMBL" id="LVLJ01000491">
    <property type="protein sequence ID" value="OAE33853.1"/>
    <property type="molecule type" value="Genomic_DNA"/>
</dbReference>
<proteinExistence type="predicted"/>
<reference evidence="2" key="1">
    <citation type="submission" date="2016-03" db="EMBL/GenBank/DDBJ databases">
        <title>Mechanisms controlling the formation of the plant cell surface in tip-growing cells are functionally conserved among land plants.</title>
        <authorList>
            <person name="Honkanen S."/>
            <person name="Jones V.A."/>
            <person name="Morieri G."/>
            <person name="Champion C."/>
            <person name="Hetherington A.J."/>
            <person name="Kelly S."/>
            <person name="Saint-Marcoux D."/>
            <person name="Proust H."/>
            <person name="Prescott H."/>
            <person name="Dolan L."/>
        </authorList>
    </citation>
    <scope>NUCLEOTIDE SEQUENCE [LARGE SCALE GENOMIC DNA]</scope>
    <source>
        <tissue evidence="2">Whole gametophyte</tissue>
    </source>
</reference>
<feature type="region of interest" description="Disordered" evidence="1">
    <location>
        <begin position="92"/>
        <end position="129"/>
    </location>
</feature>
<evidence type="ECO:0000313" key="3">
    <source>
        <dbReference type="Proteomes" id="UP000077202"/>
    </source>
</evidence>
<evidence type="ECO:0000313" key="2">
    <source>
        <dbReference type="EMBL" id="OAE33853.1"/>
    </source>
</evidence>
<gene>
    <name evidence="2" type="ORF">AXG93_3559s1210</name>
</gene>